<dbReference type="Proteomes" id="UP000186030">
    <property type="component" value="Unassembled WGS sequence"/>
</dbReference>
<protein>
    <submittedName>
        <fullName evidence="1">Uncharacterized protein</fullName>
    </submittedName>
</protein>
<gene>
    <name evidence="1" type="ORF">BRO54_0322</name>
</gene>
<proteinExistence type="predicted"/>
<dbReference type="EMBL" id="MQMG01000002">
    <property type="protein sequence ID" value="OKO96769.1"/>
    <property type="molecule type" value="Genomic_DNA"/>
</dbReference>
<comment type="caution">
    <text evidence="1">The sequence shown here is derived from an EMBL/GenBank/DDBJ whole genome shotgun (WGS) entry which is preliminary data.</text>
</comment>
<reference evidence="1 2" key="1">
    <citation type="submission" date="2016-11" db="EMBL/GenBank/DDBJ databases">
        <authorList>
            <person name="Kadnikov V."/>
            <person name="Nazina T."/>
        </authorList>
    </citation>
    <scope>NUCLEOTIDE SEQUENCE [LARGE SCALE GENOMIC DNA]</scope>
    <source>
        <strain evidence="1 2">1017</strain>
    </source>
</reference>
<sequence length="43" mass="4912">MARPATRAVGRLFITAHSHHESPAHSGRLFFIVLNRQGRHFCK</sequence>
<evidence type="ECO:0000313" key="2">
    <source>
        <dbReference type="Proteomes" id="UP000186030"/>
    </source>
</evidence>
<dbReference type="AlphaFoldDB" id="A0A1Q5T955"/>
<name>A0A1Q5T955_9BACL</name>
<accession>A0A1Q5T955</accession>
<evidence type="ECO:0000313" key="1">
    <source>
        <dbReference type="EMBL" id="OKO96769.1"/>
    </source>
</evidence>
<organism evidence="1 2">
    <name type="scientific">Geobacillus proteiniphilus</name>
    <dbReference type="NCBI Taxonomy" id="860353"/>
    <lineage>
        <taxon>Bacteria</taxon>
        <taxon>Bacillati</taxon>
        <taxon>Bacillota</taxon>
        <taxon>Bacilli</taxon>
        <taxon>Bacillales</taxon>
        <taxon>Anoxybacillaceae</taxon>
        <taxon>Geobacillus</taxon>
    </lineage>
</organism>
<reference evidence="2" key="2">
    <citation type="submission" date="2017-01" db="EMBL/GenBank/DDBJ databases">
        <title>Genome sequencing and annotation of Geobacillus sp. 1017, a Hydrocarbon-Oxidizing Thermophilic Bacterium Isolated from a Heavy Oil Reservoir (China).</title>
        <authorList>
            <person name="Kadnikov V.V."/>
            <person name="Mardanov A.V."/>
            <person name="Poltaraus A.B."/>
            <person name="Sokolova D.S."/>
            <person name="Semenova E.M."/>
            <person name="Ravin N.V."/>
            <person name="Tourova T.P."/>
            <person name="Nazina T.N."/>
        </authorList>
    </citation>
    <scope>NUCLEOTIDE SEQUENCE [LARGE SCALE GENOMIC DNA]</scope>
    <source>
        <strain evidence="2">1017</strain>
    </source>
</reference>